<feature type="domain" description="FMN-binding" evidence="7">
    <location>
        <begin position="96"/>
        <end position="188"/>
    </location>
</feature>
<keyword evidence="3 6" id="KW-0285">Flavoprotein</keyword>
<evidence type="ECO:0000256" key="6">
    <source>
        <dbReference type="HAMAP-Rule" id="MF_00479"/>
    </source>
</evidence>
<dbReference type="PIRSF" id="PIRSF006091">
    <property type="entry name" value="E_trnsport_RnfG"/>
    <property type="match status" value="1"/>
</dbReference>
<dbReference type="InterPro" id="IPR007329">
    <property type="entry name" value="FMN-bd"/>
</dbReference>
<protein>
    <recommendedName>
        <fullName evidence="6">Ion-translocating oxidoreductase complex subunit G</fullName>
        <ecNumber evidence="6">7.-.-.-</ecNumber>
    </recommendedName>
    <alternativeName>
        <fullName evidence="6">Rnf electron transport complex subunit G</fullName>
    </alternativeName>
</protein>
<proteinExistence type="inferred from homology"/>
<dbReference type="HAMAP" id="MF_00479">
    <property type="entry name" value="RsxG_RnfG"/>
    <property type="match status" value="1"/>
</dbReference>
<keyword evidence="1 6" id="KW-0813">Transport</keyword>
<keyword evidence="6" id="KW-1133">Transmembrane helix</keyword>
<dbReference type="PANTHER" id="PTHR36118">
    <property type="entry name" value="ION-TRANSLOCATING OXIDOREDUCTASE COMPLEX SUBUNIT G"/>
    <property type="match status" value="1"/>
</dbReference>
<keyword evidence="4 6" id="KW-0288">FMN</keyword>
<accession>A0A426QMQ2</accession>
<keyword evidence="6" id="KW-0472">Membrane</keyword>
<dbReference type="AlphaFoldDB" id="A0A426QMQ2"/>
<keyword evidence="6" id="KW-1278">Translocase</keyword>
<reference evidence="8 9" key="1">
    <citation type="journal article" date="2010" name="Int. J. Syst. Evol. Microbiol.">
        <title>Thiohalobacter thiocyanaticus gen. nov., sp. nov., a moderately halophilic, sulfur-oxidizing gammaproteobacterium from hypersaline lakes, that utilizes thiocyanate.</title>
        <authorList>
            <person name="Sorokin D.Y."/>
            <person name="Kovaleva O.L."/>
            <person name="Tourova T.P."/>
            <person name="Muyzer G."/>
        </authorList>
    </citation>
    <scope>NUCLEOTIDE SEQUENCE [LARGE SCALE GENOMIC DNA]</scope>
    <source>
        <strain evidence="8 9">Hrh1</strain>
    </source>
</reference>
<dbReference type="EC" id="7.-.-.-" evidence="6"/>
<gene>
    <name evidence="8" type="primary">rsxG</name>
    <name evidence="6" type="synonym">rnfG</name>
    <name evidence="8" type="ORF">D6C00_04475</name>
</gene>
<evidence type="ECO:0000256" key="5">
    <source>
        <dbReference type="ARBA" id="ARBA00022982"/>
    </source>
</evidence>
<organism evidence="8 9">
    <name type="scientific">Thiohalobacter thiocyanaticus</name>
    <dbReference type="NCBI Taxonomy" id="585455"/>
    <lineage>
        <taxon>Bacteria</taxon>
        <taxon>Pseudomonadati</taxon>
        <taxon>Pseudomonadota</taxon>
        <taxon>Gammaproteobacteria</taxon>
        <taxon>Thiohalobacterales</taxon>
        <taxon>Thiohalobacteraceae</taxon>
        <taxon>Thiohalobacter</taxon>
    </lineage>
</organism>
<dbReference type="Proteomes" id="UP000287798">
    <property type="component" value="Unassembled WGS sequence"/>
</dbReference>
<dbReference type="OrthoDB" id="9784165at2"/>
<evidence type="ECO:0000256" key="4">
    <source>
        <dbReference type="ARBA" id="ARBA00022643"/>
    </source>
</evidence>
<comment type="cofactor">
    <cofactor evidence="6">
        <name>FMN</name>
        <dbReference type="ChEBI" id="CHEBI:58210"/>
    </cofactor>
</comment>
<evidence type="ECO:0000256" key="1">
    <source>
        <dbReference type="ARBA" id="ARBA00022448"/>
    </source>
</evidence>
<comment type="subunit">
    <text evidence="6">The complex is composed of six subunits: RnfA, RnfB, RnfC, RnfD, RnfE and RnfG.</text>
</comment>
<evidence type="ECO:0000256" key="2">
    <source>
        <dbReference type="ARBA" id="ARBA00022553"/>
    </source>
</evidence>
<evidence type="ECO:0000313" key="9">
    <source>
        <dbReference type="Proteomes" id="UP000287798"/>
    </source>
</evidence>
<evidence type="ECO:0000313" key="8">
    <source>
        <dbReference type="EMBL" id="RRQ23034.1"/>
    </source>
</evidence>
<dbReference type="EMBL" id="QZMU01000001">
    <property type="protein sequence ID" value="RRQ23034.1"/>
    <property type="molecule type" value="Genomic_DNA"/>
</dbReference>
<dbReference type="NCBIfam" id="NF002519">
    <property type="entry name" value="PRK01908.1"/>
    <property type="match status" value="1"/>
</dbReference>
<dbReference type="Pfam" id="PF04205">
    <property type="entry name" value="FMN_bind"/>
    <property type="match status" value="1"/>
</dbReference>
<name>A0A426QMQ2_9GAMM</name>
<comment type="similarity">
    <text evidence="6">Belongs to the RnfG family.</text>
</comment>
<dbReference type="GO" id="GO:0010181">
    <property type="term" value="F:FMN binding"/>
    <property type="evidence" value="ECO:0007669"/>
    <property type="project" value="InterPro"/>
</dbReference>
<keyword evidence="5 6" id="KW-0249">Electron transport</keyword>
<keyword evidence="9" id="KW-1185">Reference proteome</keyword>
<dbReference type="GO" id="GO:0022900">
    <property type="term" value="P:electron transport chain"/>
    <property type="evidence" value="ECO:0007669"/>
    <property type="project" value="UniProtKB-UniRule"/>
</dbReference>
<comment type="function">
    <text evidence="6">Part of a membrane-bound complex that couples electron transfer with translocation of ions across the membrane.</text>
</comment>
<dbReference type="InterPro" id="IPR010209">
    <property type="entry name" value="Ion_transpt_RnfG/RsxG"/>
</dbReference>
<keyword evidence="2 6" id="KW-0597">Phosphoprotein</keyword>
<feature type="modified residue" description="FMN phosphoryl threonine" evidence="6">
    <location>
        <position position="171"/>
    </location>
</feature>
<comment type="subcellular location">
    <subcellularLocation>
        <location evidence="6">Cell inner membrane</location>
        <topology evidence="6">Single-pass membrane protein</topology>
    </subcellularLocation>
</comment>
<keyword evidence="6" id="KW-0812">Transmembrane</keyword>
<keyword evidence="6" id="KW-0997">Cell inner membrane</keyword>
<dbReference type="PANTHER" id="PTHR36118:SF1">
    <property type="entry name" value="ION-TRANSLOCATING OXIDOREDUCTASE COMPLEX SUBUNIT G"/>
    <property type="match status" value="1"/>
</dbReference>
<dbReference type="GO" id="GO:0005886">
    <property type="term" value="C:plasma membrane"/>
    <property type="evidence" value="ECO:0007669"/>
    <property type="project" value="UniProtKB-SubCell"/>
</dbReference>
<sequence length="213" mass="23568">MLFTGVLLFAFAAIGTSMVAVTYEQSREQIERNERQVLRRQLNQVISPERYDNNLLEDRIEISDPGLGAGRPVTVYRAYMQETPVAAVFTSVAPDGYNGSIRLLVGIDVNGIVTGVRVLSHRETPGLGDAIEAGRSDWIEGFAGRSLGDPPVQRWRVRRDGGVFDQFTGATITPRAVVNAIRKTLLYFDEHQEEILARPAPDGAQADEETHDE</sequence>
<keyword evidence="6" id="KW-1003">Cell membrane</keyword>
<evidence type="ECO:0000256" key="3">
    <source>
        <dbReference type="ARBA" id="ARBA00022630"/>
    </source>
</evidence>
<dbReference type="GO" id="GO:0009055">
    <property type="term" value="F:electron transfer activity"/>
    <property type="evidence" value="ECO:0007669"/>
    <property type="project" value="InterPro"/>
</dbReference>
<dbReference type="NCBIfam" id="TIGR01947">
    <property type="entry name" value="rnfG"/>
    <property type="match status" value="1"/>
</dbReference>
<evidence type="ECO:0000259" key="7">
    <source>
        <dbReference type="SMART" id="SM00900"/>
    </source>
</evidence>
<dbReference type="SMART" id="SM00900">
    <property type="entry name" value="FMN_bind"/>
    <property type="match status" value="1"/>
</dbReference>
<comment type="caution">
    <text evidence="8">The sequence shown here is derived from an EMBL/GenBank/DDBJ whole genome shotgun (WGS) entry which is preliminary data.</text>
</comment>